<feature type="transmembrane region" description="Helical" evidence="1">
    <location>
        <begin position="59"/>
        <end position="82"/>
    </location>
</feature>
<dbReference type="RefSeq" id="WP_320944002.1">
    <property type="nucleotide sequence ID" value="NZ_BAABEU010000007.1"/>
</dbReference>
<keyword evidence="1" id="KW-1133">Transmembrane helix</keyword>
<gene>
    <name evidence="2" type="ORF">SM116_08490</name>
</gene>
<name>A0ABZ0SPK1_9MICO</name>
<sequence>MAIFPNFGAVGGAAQLRDIVGALLMIALITSVLMLIVCAVTWALAASHGHYQAAARGRAGVGLACATAALAGAGVAIVNFLLGVGASL</sequence>
<dbReference type="EMBL" id="CP139368">
    <property type="protein sequence ID" value="WPR91301.1"/>
    <property type="molecule type" value="Genomic_DNA"/>
</dbReference>
<keyword evidence="1" id="KW-0472">Membrane</keyword>
<evidence type="ECO:0000256" key="1">
    <source>
        <dbReference type="SAM" id="Phobius"/>
    </source>
</evidence>
<feature type="transmembrane region" description="Helical" evidence="1">
    <location>
        <begin position="20"/>
        <end position="47"/>
    </location>
</feature>
<proteinExistence type="predicted"/>
<protein>
    <submittedName>
        <fullName evidence="2">DUF6112 family protein</fullName>
    </submittedName>
</protein>
<accession>A0ABZ0SPK1</accession>
<evidence type="ECO:0000313" key="2">
    <source>
        <dbReference type="EMBL" id="WPR91301.1"/>
    </source>
</evidence>
<dbReference type="Proteomes" id="UP001323798">
    <property type="component" value="Chromosome"/>
</dbReference>
<dbReference type="InterPro" id="IPR046094">
    <property type="entry name" value="DUF6112"/>
</dbReference>
<evidence type="ECO:0000313" key="3">
    <source>
        <dbReference type="Proteomes" id="UP001323798"/>
    </source>
</evidence>
<keyword evidence="1" id="KW-0812">Transmembrane</keyword>
<dbReference type="Pfam" id="PF19607">
    <property type="entry name" value="DUF6112"/>
    <property type="match status" value="1"/>
</dbReference>
<organism evidence="2 3">
    <name type="scientific">Microbacterium rhizosphaerae</name>
    <dbReference type="NCBI Taxonomy" id="1678237"/>
    <lineage>
        <taxon>Bacteria</taxon>
        <taxon>Bacillati</taxon>
        <taxon>Actinomycetota</taxon>
        <taxon>Actinomycetes</taxon>
        <taxon>Micrococcales</taxon>
        <taxon>Microbacteriaceae</taxon>
        <taxon>Microbacterium</taxon>
    </lineage>
</organism>
<reference evidence="2 3" key="1">
    <citation type="submission" date="2023-11" db="EMBL/GenBank/DDBJ databases">
        <title>Genome sequence of Microbacterium rhizosphaerae KACC 19337.</title>
        <authorList>
            <person name="Choi H."/>
            <person name="Kim S."/>
            <person name="Kim Y."/>
            <person name="Kwon S.-W."/>
            <person name="Heo J."/>
        </authorList>
    </citation>
    <scope>NUCLEOTIDE SEQUENCE [LARGE SCALE GENOMIC DNA]</scope>
    <source>
        <strain evidence="2 3">KACC 19337</strain>
    </source>
</reference>
<keyword evidence="3" id="KW-1185">Reference proteome</keyword>